<feature type="non-terminal residue" evidence="1">
    <location>
        <position position="452"/>
    </location>
</feature>
<dbReference type="Proteomes" id="UP000615026">
    <property type="component" value="Unassembled WGS sequence"/>
</dbReference>
<organism evidence="1 2">
    <name type="scientific">Leptolyngbya cf. ectocarpi LEGE 11479</name>
    <dbReference type="NCBI Taxonomy" id="1828722"/>
    <lineage>
        <taxon>Bacteria</taxon>
        <taxon>Bacillati</taxon>
        <taxon>Cyanobacteriota</taxon>
        <taxon>Cyanophyceae</taxon>
        <taxon>Leptolyngbyales</taxon>
        <taxon>Leptolyngbyaceae</taxon>
        <taxon>Leptolyngbya group</taxon>
        <taxon>Leptolyngbya</taxon>
    </lineage>
</organism>
<name>A0A928ZWS4_LEPEC</name>
<accession>A0A928ZWS4</accession>
<evidence type="ECO:0000313" key="1">
    <source>
        <dbReference type="EMBL" id="MBE9068853.1"/>
    </source>
</evidence>
<comment type="caution">
    <text evidence="1">The sequence shown here is derived from an EMBL/GenBank/DDBJ whole genome shotgun (WGS) entry which is preliminary data.</text>
</comment>
<evidence type="ECO:0000313" key="2">
    <source>
        <dbReference type="Proteomes" id="UP000615026"/>
    </source>
</evidence>
<protein>
    <submittedName>
        <fullName evidence="1">Uncharacterized protein</fullName>
    </submittedName>
</protein>
<reference evidence="1" key="1">
    <citation type="submission" date="2020-10" db="EMBL/GenBank/DDBJ databases">
        <authorList>
            <person name="Castelo-Branco R."/>
            <person name="Eusebio N."/>
            <person name="Adriana R."/>
            <person name="Vieira A."/>
            <person name="Brugerolle De Fraissinette N."/>
            <person name="Rezende De Castro R."/>
            <person name="Schneider M.P."/>
            <person name="Vasconcelos V."/>
            <person name="Leao P.N."/>
        </authorList>
    </citation>
    <scope>NUCLEOTIDE SEQUENCE</scope>
    <source>
        <strain evidence="1">LEGE 11479</strain>
    </source>
</reference>
<proteinExistence type="predicted"/>
<dbReference type="EMBL" id="JADEXP010000208">
    <property type="protein sequence ID" value="MBE9068853.1"/>
    <property type="molecule type" value="Genomic_DNA"/>
</dbReference>
<dbReference type="AlphaFoldDB" id="A0A928ZWS4"/>
<gene>
    <name evidence="1" type="ORF">IQ260_19600</name>
</gene>
<keyword evidence="2" id="KW-1185">Reference proteome</keyword>
<sequence length="452" mass="51005">MKILEDPLPENLLGIRICTIFPYRWRSIERPTQGGDWSTNPYPLRPRSLWQRWKSAETVVGVRFGTNTTYGLIDIDAGSDYHSEQGLEDIKAALETIGIVRTVLIRSSWSGGWHLYCPLADPVSTFGLACAFQHAFEAQGLSVCPGQLETFPNIKAYARPWEITEYNGHRLPLQPGTGSCMIDHNLQPTSGNLERFLWAWDCAAKLQDADALSVAITQGREAQSKRKQRRYGKVDQWRDDLRLEIESGWTGPGQTNALLRAIATYGRVFEGLADDELAIYIEQMAYARPGYLEYCNHQPQIPKKSKAWSRWATRFYWPLGTPPQRDSSVTSSINDERRDDARRRIQQAVNRLAQLGELAGTVSHRLAQLCKLAQTSAQTLYKNLDLWHPDRWCVIPQPEAVSPIKETCNELQGDLLKPLPDGPLHTLPPLLRCRAVTNPPKNLLPRGGEGVI</sequence>
<dbReference type="RefSeq" id="WP_228016277.1">
    <property type="nucleotide sequence ID" value="NZ_JADEXP010000208.1"/>
</dbReference>